<name>A0AAP0KKM1_9MAGN</name>
<dbReference type="Proteomes" id="UP001417504">
    <property type="component" value="Unassembled WGS sequence"/>
</dbReference>
<protein>
    <submittedName>
        <fullName evidence="2">Uncharacterized protein</fullName>
    </submittedName>
</protein>
<gene>
    <name evidence="2" type="ORF">Sjap_000948</name>
</gene>
<dbReference type="AlphaFoldDB" id="A0AAP0KKM1"/>
<feature type="compositionally biased region" description="Basic and acidic residues" evidence="1">
    <location>
        <begin position="313"/>
        <end position="328"/>
    </location>
</feature>
<evidence type="ECO:0000313" key="3">
    <source>
        <dbReference type="Proteomes" id="UP001417504"/>
    </source>
</evidence>
<feature type="region of interest" description="Disordered" evidence="1">
    <location>
        <begin position="293"/>
        <end position="361"/>
    </location>
</feature>
<dbReference type="EMBL" id="JBBNAE010000001">
    <property type="protein sequence ID" value="KAK9153468.1"/>
    <property type="molecule type" value="Genomic_DNA"/>
</dbReference>
<keyword evidence="3" id="KW-1185">Reference proteome</keyword>
<sequence length="361" mass="39488">MTISTMLKAKHGLSFIMVRSNMTLRIQEDSLEVCEDRDLQLNEVIRGPTPWYNYQFSDVDAEGSEPLGSMAPLAASPLFRVRSFFESLSFVAVRTEVVCYGLWVMGWAPDRGHRTQLEGLLEWAELPYNSPIITSPGPSAIPNLIPTTLFSDIVSNALFPLRRHCIHLSTTHTNGASTRGAILSTLPPQHHTYKWRLYKSLSSQFGLRMMSLTCRNIGIGRAKLDLVRCGCSSNESFYTKWICGGDARKSRAKLMNRLQRRKVANSNSKVSENSGIFTRNARVLLHGLRLVQSGGSEGEREGGRSEGGGGGSEGERGVTKVGRGREEATIAVVEGGDSNGGGDRSSGGDRTTEAIGAHLRN</sequence>
<evidence type="ECO:0000313" key="2">
    <source>
        <dbReference type="EMBL" id="KAK9153468.1"/>
    </source>
</evidence>
<evidence type="ECO:0000256" key="1">
    <source>
        <dbReference type="SAM" id="MobiDB-lite"/>
    </source>
</evidence>
<reference evidence="2 3" key="1">
    <citation type="submission" date="2024-01" db="EMBL/GenBank/DDBJ databases">
        <title>Genome assemblies of Stephania.</title>
        <authorList>
            <person name="Yang L."/>
        </authorList>
    </citation>
    <scope>NUCLEOTIDE SEQUENCE [LARGE SCALE GENOMIC DNA]</scope>
    <source>
        <strain evidence="2">QJT</strain>
        <tissue evidence="2">Leaf</tissue>
    </source>
</reference>
<organism evidence="2 3">
    <name type="scientific">Stephania japonica</name>
    <dbReference type="NCBI Taxonomy" id="461633"/>
    <lineage>
        <taxon>Eukaryota</taxon>
        <taxon>Viridiplantae</taxon>
        <taxon>Streptophyta</taxon>
        <taxon>Embryophyta</taxon>
        <taxon>Tracheophyta</taxon>
        <taxon>Spermatophyta</taxon>
        <taxon>Magnoliopsida</taxon>
        <taxon>Ranunculales</taxon>
        <taxon>Menispermaceae</taxon>
        <taxon>Menispermoideae</taxon>
        <taxon>Cissampelideae</taxon>
        <taxon>Stephania</taxon>
    </lineage>
</organism>
<proteinExistence type="predicted"/>
<comment type="caution">
    <text evidence="2">The sequence shown here is derived from an EMBL/GenBank/DDBJ whole genome shotgun (WGS) entry which is preliminary data.</text>
</comment>
<accession>A0AAP0KKM1</accession>